<evidence type="ECO:0000256" key="5">
    <source>
        <dbReference type="ARBA" id="ARBA00023088"/>
    </source>
</evidence>
<evidence type="ECO:0000256" key="1">
    <source>
        <dbReference type="ARBA" id="ARBA00022512"/>
    </source>
</evidence>
<feature type="domain" description="Gram-positive cocci surface proteins LPxTG" evidence="8">
    <location>
        <begin position="1371"/>
        <end position="1405"/>
    </location>
</feature>
<dbReference type="Proteomes" id="UP000480570">
    <property type="component" value="Unassembled WGS sequence"/>
</dbReference>
<evidence type="ECO:0000256" key="3">
    <source>
        <dbReference type="ARBA" id="ARBA00022729"/>
    </source>
</evidence>
<dbReference type="Gene3D" id="3.10.20.320">
    <property type="entry name" value="Putative peptidoglycan bound protein (lpxtg motif)"/>
    <property type="match status" value="3"/>
</dbReference>
<dbReference type="PROSITE" id="PS50847">
    <property type="entry name" value="GRAM_POS_ANCHORING"/>
    <property type="match status" value="1"/>
</dbReference>
<dbReference type="InterPro" id="IPR019931">
    <property type="entry name" value="LPXTG_anchor"/>
</dbReference>
<feature type="region of interest" description="Disordered" evidence="6">
    <location>
        <begin position="1354"/>
        <end position="1373"/>
    </location>
</feature>
<dbReference type="InterPro" id="IPR009459">
    <property type="entry name" value="MucBP_dom"/>
</dbReference>
<dbReference type="NCBIfam" id="TIGR01167">
    <property type="entry name" value="LPXTG_anchor"/>
    <property type="match status" value="1"/>
</dbReference>
<evidence type="ECO:0000259" key="8">
    <source>
        <dbReference type="PROSITE" id="PS50847"/>
    </source>
</evidence>
<accession>A0A7C9IT96</accession>
<evidence type="ECO:0000256" key="2">
    <source>
        <dbReference type="ARBA" id="ARBA00022525"/>
    </source>
</evidence>
<proteinExistence type="predicted"/>
<name>A0A7C9IT96_9LACO</name>
<evidence type="ECO:0000313" key="10">
    <source>
        <dbReference type="Proteomes" id="UP000480570"/>
    </source>
</evidence>
<keyword evidence="1" id="KW-0134">Cell wall</keyword>
<keyword evidence="7" id="KW-0472">Membrane</keyword>
<keyword evidence="2" id="KW-0964">Secreted</keyword>
<reference evidence="9 10" key="1">
    <citation type="journal article" date="2019" name="Appl. Environ. Microbiol.">
        <title>Genetic determinants of hydroxycinnamic acid metabolism in heterofermentative lactobacilli.</title>
        <authorList>
            <person name="Gaur G."/>
            <person name="Oh J.H."/>
            <person name="Filannino P."/>
            <person name="Gobbetti M."/>
            <person name="van Pijkeren J.P."/>
            <person name="Ganzle M.G."/>
        </authorList>
    </citation>
    <scope>NUCLEOTIDE SEQUENCE [LARGE SCALE GENOMIC DNA]</scope>
    <source>
        <strain evidence="9 10">FUA3583</strain>
    </source>
</reference>
<feature type="transmembrane region" description="Helical" evidence="7">
    <location>
        <begin position="1380"/>
        <end position="1399"/>
    </location>
</feature>
<keyword evidence="4" id="KW-0677">Repeat</keyword>
<keyword evidence="5" id="KW-0572">Peptidoglycan-anchor</keyword>
<keyword evidence="3" id="KW-0732">Signal</keyword>
<evidence type="ECO:0000256" key="6">
    <source>
        <dbReference type="SAM" id="MobiDB-lite"/>
    </source>
</evidence>
<dbReference type="EMBL" id="WEZT01000013">
    <property type="protein sequence ID" value="MYV05619.1"/>
    <property type="molecule type" value="Genomic_DNA"/>
</dbReference>
<keyword evidence="7" id="KW-0812">Transmembrane</keyword>
<gene>
    <name evidence="9" type="ORF">GB992_07145</name>
</gene>
<keyword evidence="7" id="KW-1133">Transmembrane helix</keyword>
<evidence type="ECO:0000256" key="7">
    <source>
        <dbReference type="SAM" id="Phobius"/>
    </source>
</evidence>
<feature type="region of interest" description="Disordered" evidence="6">
    <location>
        <begin position="652"/>
        <end position="678"/>
    </location>
</feature>
<feature type="compositionally biased region" description="Polar residues" evidence="6">
    <location>
        <begin position="652"/>
        <end position="664"/>
    </location>
</feature>
<evidence type="ECO:0000256" key="4">
    <source>
        <dbReference type="ARBA" id="ARBA00022737"/>
    </source>
</evidence>
<feature type="compositionally biased region" description="Polar residues" evidence="6">
    <location>
        <begin position="1354"/>
        <end position="1363"/>
    </location>
</feature>
<organism evidence="9 10">
    <name type="scientific">Furfurilactobacillus rossiae</name>
    <dbReference type="NCBI Taxonomy" id="231049"/>
    <lineage>
        <taxon>Bacteria</taxon>
        <taxon>Bacillati</taxon>
        <taxon>Bacillota</taxon>
        <taxon>Bacilli</taxon>
        <taxon>Lactobacillales</taxon>
        <taxon>Lactobacillaceae</taxon>
        <taxon>Furfurilactobacillus</taxon>
    </lineage>
</organism>
<protein>
    <submittedName>
        <fullName evidence="9">LPXTG cell wall anchor domain-containing protein</fullName>
    </submittedName>
</protein>
<dbReference type="Pfam" id="PF06458">
    <property type="entry name" value="MucBP"/>
    <property type="match status" value="3"/>
</dbReference>
<comment type="caution">
    <text evidence="9">The sequence shown here is derived from an EMBL/GenBank/DDBJ whole genome shotgun (WGS) entry which is preliminary data.</text>
</comment>
<dbReference type="Pfam" id="PF00746">
    <property type="entry name" value="Gram_pos_anchor"/>
    <property type="match status" value="1"/>
</dbReference>
<sequence>MPYQKTSYVYYKVFSILYKSFFLDKQGNPLFDKNGKPTNMVARALEEADEHVIQSGNAHAGKPIPWDIQTAQSQKDAGLIAGANGRSFTLNADMTNGVDASGNIIPYSETDVPATDKDGQATTKPVETSTLLKNAVDATSTISSDDLGSSITDSSEINNAQKVIQDTVNYAYVHEEAVAIPAYEAGYAAVQRALHPIVKTGESPVGDPTADTYRYENTSTVTDKLTPVLTTTNPDGSTVWTVHYSNADATNAVITIKRNANPKAPDLGQITSVQIEIDNARTGNQVANDGGSMAAIGQDSSGQVDYTSKLASATALGNGVLVTYPSMQINNNAKDASKFTKLVVIDNGDGSFSYQFIRDAQSEITTAVTGDQTTKDGTSAGNVYQAGWDYRKSYVSEITLVQRVAKTDYNGVKDTSDNTTNRVVPDQTYAGFFGNGIVGGNQSFLQVAPNAVYGKDYNTVSQSVTLLGKSTAAVQIDATGKLTYTVTDINGKQSATQATGTLNPGDSAVTIQNQETPSDQLKPGYKNSAVVITYAKDGSVNVSETGLQTVMQNSIEVDNDGSATTDTTPTPTPAPMNNRAITTALLVETGGTKLMTATAEVGKGNTTVEPDYISETLVALSDLNHKGVIFSPDTKTGKDGVSSVYNDTKQTNTNGLVFQGTTPNVPDDKQTPDTYKGTATNTTTTIQYVASNVENEKTGVTANVGTDAKGGAKVVINLNGQSTSVAKETPDTKDADGKTIPGLKVNDTNTGSEIFDWSGWYTAHQTDLNKAGWTYDAQSNQLTYDPTDTASQHTLRQQLYGNGFNPNWVSDEIGQVTSLKDQYGDVMHLSVNKQQPNRQTVEKTVNPATVLNSDGQSFKITTADITKAAKDESTPGLTVEQLKTFANGNSRSFTTGQVTLPDGFKSITVNADGSITVVLKPDVKAGTVTRALPLSFITDDASTDGNVLNTTGNDADDKPVSSLTLNLTLQSADEIKYYLKGTTTPVPGSETLAKSTTPGVVGGTYSETAPTISGYTLTSDKTVSGTYGSTPTDVIFYYKADASTVTVNYYVKGTTTKITDSKTLNGNVGDSYTSQAATVTGYTLVATPTNASGTYAAGGSTVDYYYTVDYKAVPVTPAGTPITGVTPPTGTGTPGEPVSPKGGLLTIPGYTVTKTPNIPDKPGNVNVVYTPQTETVVVNYYLQGTTTPITNSVTLSGPFGSSYQAVPANVAGYTLVATPSNASETYGVTNGAVNYYYVENVTVVPVDQHGHTLPNVPVKQVTGVPGQQVPVSELPQVPGYTPVVTVVTIPGKPAQVEVTYVPVTVPTETTKPVEPQQPSAPQPVATPIKVAMPETITPQKTAPAVVHAVTKVTQPVQKSQSASETDKPVTLPHTGERDSLLMAIAGISLMVSGFIFIGVRKYRQN</sequence>
<evidence type="ECO:0000313" key="9">
    <source>
        <dbReference type="EMBL" id="MYV05619.1"/>
    </source>
</evidence>
<feature type="region of interest" description="Disordered" evidence="6">
    <location>
        <begin position="558"/>
        <end position="577"/>
    </location>
</feature>